<reference evidence="1 2" key="1">
    <citation type="submission" date="2022-01" db="EMBL/GenBank/DDBJ databases">
        <title>Novel bile acid biosynthetic pathways are enriched in the microbiome of centenarians.</title>
        <authorList>
            <person name="Sato Y."/>
            <person name="Atarashi K."/>
            <person name="Plichta R.D."/>
            <person name="Arai Y."/>
            <person name="Sasajima S."/>
            <person name="Kearney M.S."/>
            <person name="Suda W."/>
            <person name="Takeshita K."/>
            <person name="Sasaki T."/>
            <person name="Okamoto S."/>
            <person name="Skelly N.A."/>
            <person name="Okamura Y."/>
            <person name="Vlamakis H."/>
            <person name="Li Y."/>
            <person name="Tanoue T."/>
            <person name="Takei H."/>
            <person name="Nittono H."/>
            <person name="Narushima S."/>
            <person name="Irie J."/>
            <person name="Itoh H."/>
            <person name="Moriya K."/>
            <person name="Sugiura Y."/>
            <person name="Suematsu M."/>
            <person name="Moritoki N."/>
            <person name="Shibata S."/>
            <person name="Littman R.D."/>
            <person name="Fischbach A.M."/>
            <person name="Uwamino Y."/>
            <person name="Inoue T."/>
            <person name="Honda A."/>
            <person name="Hattori M."/>
            <person name="Murai T."/>
            <person name="Xavier J.R."/>
            <person name="Hirose N."/>
            <person name="Honda K."/>
        </authorList>
    </citation>
    <scope>NUCLEOTIDE SEQUENCE [LARGE SCALE GENOMIC DNA]</scope>
    <source>
        <strain evidence="1 2">CE91-St30</strain>
    </source>
</reference>
<dbReference type="EMBL" id="AP025564">
    <property type="protein sequence ID" value="BDE97076.1"/>
    <property type="molecule type" value="Genomic_DNA"/>
</dbReference>
<evidence type="ECO:0000313" key="1">
    <source>
        <dbReference type="EMBL" id="BDE97076.1"/>
    </source>
</evidence>
<proteinExistence type="predicted"/>
<name>A0ABN6MLC8_9ACTN</name>
<keyword evidence="2" id="KW-1185">Reference proteome</keyword>
<accession>A0ABN6MLC8</accession>
<evidence type="ECO:0000313" key="2">
    <source>
        <dbReference type="Proteomes" id="UP001320544"/>
    </source>
</evidence>
<gene>
    <name evidence="1" type="ORF">CE91St30_24090</name>
</gene>
<protein>
    <submittedName>
        <fullName evidence="1">Uncharacterized protein</fullName>
    </submittedName>
</protein>
<dbReference type="Proteomes" id="UP001320544">
    <property type="component" value="Chromosome"/>
</dbReference>
<dbReference type="RefSeq" id="WP_244386216.1">
    <property type="nucleotide sequence ID" value="NZ_AP025564.1"/>
</dbReference>
<dbReference type="PROSITE" id="PS51257">
    <property type="entry name" value="PROKAR_LIPOPROTEIN"/>
    <property type="match status" value="1"/>
</dbReference>
<sequence>MKKTELAVPRQRRRAVFSAFVVLAVILCAALLTACSYAETTVGQAGFRGSQQAGDSALPDLDGEYAYVLARVLSKDAEENSIEIEVVPWNDDRPFSKGKLVAGDTGSVSCSELVFFPAGIGDGSTVVVCCLSADADAFPLTACTIEKLELFEERVDRWATS</sequence>
<organism evidence="1 2">
    <name type="scientific">Raoultibacter timonensis</name>
    <dbReference type="NCBI Taxonomy" id="1907662"/>
    <lineage>
        <taxon>Bacteria</taxon>
        <taxon>Bacillati</taxon>
        <taxon>Actinomycetota</taxon>
        <taxon>Coriobacteriia</taxon>
        <taxon>Eggerthellales</taxon>
        <taxon>Eggerthellaceae</taxon>
        <taxon>Raoultibacter</taxon>
    </lineage>
</organism>